<keyword evidence="6" id="KW-0378">Hydrolase</keyword>
<keyword evidence="6" id="KW-0540">Nuclease</keyword>
<proteinExistence type="inferred from homology"/>
<keyword evidence="2" id="KW-0680">Restriction system</keyword>
<dbReference type="AlphaFoldDB" id="A0A8J7JZM6"/>
<evidence type="ECO:0000256" key="3">
    <source>
        <dbReference type="ARBA" id="ARBA00023125"/>
    </source>
</evidence>
<keyword evidence="7" id="KW-1185">Reference proteome</keyword>
<dbReference type="PANTHER" id="PTHR43140">
    <property type="entry name" value="TYPE-1 RESTRICTION ENZYME ECOKI SPECIFICITY PROTEIN"/>
    <property type="match status" value="1"/>
</dbReference>
<dbReference type="InterPro" id="IPR044946">
    <property type="entry name" value="Restrct_endonuc_typeI_TRD_sf"/>
</dbReference>
<gene>
    <name evidence="6" type="ORF">IQ247_08190</name>
</gene>
<dbReference type="Gene3D" id="3.90.220.20">
    <property type="entry name" value="DNA methylase specificity domains"/>
    <property type="match status" value="1"/>
</dbReference>
<dbReference type="InterPro" id="IPR000055">
    <property type="entry name" value="Restrct_endonuc_typeI_TRD"/>
</dbReference>
<organism evidence="6 7">
    <name type="scientific">Plectonema cf. radiosum LEGE 06105</name>
    <dbReference type="NCBI Taxonomy" id="945769"/>
    <lineage>
        <taxon>Bacteria</taxon>
        <taxon>Bacillati</taxon>
        <taxon>Cyanobacteriota</taxon>
        <taxon>Cyanophyceae</taxon>
        <taxon>Oscillatoriophycideae</taxon>
        <taxon>Oscillatoriales</taxon>
        <taxon>Microcoleaceae</taxon>
        <taxon>Plectonema</taxon>
    </lineage>
</organism>
<evidence type="ECO:0000256" key="2">
    <source>
        <dbReference type="ARBA" id="ARBA00022747"/>
    </source>
</evidence>
<comment type="caution">
    <text evidence="6">The sequence shown here is derived from an EMBL/GenBank/DDBJ whole genome shotgun (WGS) entry which is preliminary data.</text>
</comment>
<dbReference type="PANTHER" id="PTHR43140:SF1">
    <property type="entry name" value="TYPE I RESTRICTION ENZYME ECOKI SPECIFICITY SUBUNIT"/>
    <property type="match status" value="1"/>
</dbReference>
<dbReference type="CDD" id="cd17246">
    <property type="entry name" value="RMtype1_S_SonII-TRD2-CR2_like"/>
    <property type="match status" value="1"/>
</dbReference>
<dbReference type="InterPro" id="IPR029060">
    <property type="entry name" value="PIN-like_dom_sf"/>
</dbReference>
<evidence type="ECO:0000313" key="6">
    <source>
        <dbReference type="EMBL" id="MBE9212671.1"/>
    </source>
</evidence>
<dbReference type="GO" id="GO:0009307">
    <property type="term" value="P:DNA restriction-modification system"/>
    <property type="evidence" value="ECO:0007669"/>
    <property type="project" value="UniProtKB-KW"/>
</dbReference>
<dbReference type="SUPFAM" id="SSF88723">
    <property type="entry name" value="PIN domain-like"/>
    <property type="match status" value="1"/>
</dbReference>
<feature type="domain" description="Type I restriction modification DNA specificity" evidence="5">
    <location>
        <begin position="178"/>
        <end position="354"/>
    </location>
</feature>
<accession>A0A8J7JZM6</accession>
<evidence type="ECO:0000256" key="1">
    <source>
        <dbReference type="ARBA" id="ARBA00010923"/>
    </source>
</evidence>
<comment type="similarity">
    <text evidence="1">Belongs to the type-I restriction system S methylase family.</text>
</comment>
<dbReference type="RefSeq" id="WP_193918822.1">
    <property type="nucleotide sequence ID" value="NZ_JADEWL010000017.1"/>
</dbReference>
<dbReference type="Gene3D" id="3.40.50.1010">
    <property type="entry name" value="5'-nuclease"/>
    <property type="match status" value="1"/>
</dbReference>
<sequence length="371" mass="42637">MIYLLDTNACIVYLNRPMSGVRRRLQSLSPQDIAVCSVVKAELFYGAMRSNNPERTLALQSAFLNTFVSLPFDDEVLQQLKIPFPPLNEQKRIVRKIEALQRRSQRVKEAIDAIPQLLDQFRQSVLAAAFRGDLTADWRENNPDVEPASVLLEKIRGKIHKFKTKKIESNLPDPFKIPNNWKWVSLSSICNSITDGDHQAPPKANYGIPFLVISNITKGKLDFSNIRYVPEEYYRSIPEHRKPKKRDILYSVVGSYGIPVIVDTEEKFCFQRHIALFKLSDFINSKYILYALKSNFIFKQATEVATGTAQLTVPLSGLRKIKIPLISEDEQLEIVHRIESFFKTIETIQQQYQQTKANLDCCILTHFTQTE</sequence>
<dbReference type="GO" id="GO:0003677">
    <property type="term" value="F:DNA binding"/>
    <property type="evidence" value="ECO:0007669"/>
    <property type="project" value="UniProtKB-KW"/>
</dbReference>
<keyword evidence="6" id="KW-0255">Endonuclease</keyword>
<dbReference type="InterPro" id="IPR051212">
    <property type="entry name" value="Type-I_RE_S_subunit"/>
</dbReference>
<dbReference type="GO" id="GO:0004519">
    <property type="term" value="F:endonuclease activity"/>
    <property type="evidence" value="ECO:0007669"/>
    <property type="project" value="UniProtKB-KW"/>
</dbReference>
<name>A0A8J7JZM6_9CYAN</name>
<evidence type="ECO:0000256" key="4">
    <source>
        <dbReference type="ARBA" id="ARBA00038652"/>
    </source>
</evidence>
<protein>
    <submittedName>
        <fullName evidence="6">Restriction endonuclease subunit S</fullName>
    </submittedName>
</protein>
<dbReference type="Proteomes" id="UP000620559">
    <property type="component" value="Unassembled WGS sequence"/>
</dbReference>
<feature type="domain" description="Type I restriction modification DNA specificity" evidence="5">
    <location>
        <begin position="73"/>
        <end position="106"/>
    </location>
</feature>
<evidence type="ECO:0000259" key="5">
    <source>
        <dbReference type="Pfam" id="PF01420"/>
    </source>
</evidence>
<dbReference type="EMBL" id="JADEWL010000017">
    <property type="protein sequence ID" value="MBE9212671.1"/>
    <property type="molecule type" value="Genomic_DNA"/>
</dbReference>
<reference evidence="6" key="1">
    <citation type="submission" date="2020-10" db="EMBL/GenBank/DDBJ databases">
        <authorList>
            <person name="Castelo-Branco R."/>
            <person name="Eusebio N."/>
            <person name="Adriana R."/>
            <person name="Vieira A."/>
            <person name="Brugerolle De Fraissinette N."/>
            <person name="Rezende De Castro R."/>
            <person name="Schneider M.P."/>
            <person name="Vasconcelos V."/>
            <person name="Leao P.N."/>
        </authorList>
    </citation>
    <scope>NUCLEOTIDE SEQUENCE</scope>
    <source>
        <strain evidence="6">LEGE 06105</strain>
    </source>
</reference>
<comment type="subunit">
    <text evidence="4">The methyltransferase is composed of M and S polypeptides.</text>
</comment>
<dbReference type="Pfam" id="PF01420">
    <property type="entry name" value="Methylase_S"/>
    <property type="match status" value="2"/>
</dbReference>
<evidence type="ECO:0000313" key="7">
    <source>
        <dbReference type="Proteomes" id="UP000620559"/>
    </source>
</evidence>
<keyword evidence="3" id="KW-0238">DNA-binding</keyword>
<dbReference type="SUPFAM" id="SSF116734">
    <property type="entry name" value="DNA methylase specificity domain"/>
    <property type="match status" value="2"/>
</dbReference>